<name>A0ABT2AGL5_9BURK</name>
<evidence type="ECO:0000313" key="2">
    <source>
        <dbReference type="EMBL" id="MCS0595310.1"/>
    </source>
</evidence>
<sequence>MFPPSLFIAACLFLASPLSTAGQVDSLWQAASETLRASRDLVASEVNADTVVTDESGKNLDTIKKSTRLTGWRDGEPVRTTVKMVESQGSGLGELKFEWGVANHPEQALADADSIVRAGPAMLDGKATVLFHLTGVQRKRPFTAKVWIDEATRLPLRADYVFKGASMMKSMTYSIVFGRDEQARWLPLKVDSDATVSALLYQVRIQSAQQLSNWVKRP</sequence>
<feature type="chain" id="PRO_5047293627" description="DUF3108 domain-containing protein" evidence="1">
    <location>
        <begin position="22"/>
        <end position="218"/>
    </location>
</feature>
<comment type="caution">
    <text evidence="2">The sequence shown here is derived from an EMBL/GenBank/DDBJ whole genome shotgun (WGS) entry which is preliminary data.</text>
</comment>
<gene>
    <name evidence="2" type="ORF">NX780_03015</name>
</gene>
<evidence type="ECO:0008006" key="4">
    <source>
        <dbReference type="Google" id="ProtNLM"/>
    </source>
</evidence>
<organism evidence="2 3">
    <name type="scientific">Massilia agri</name>
    <dbReference type="NCBI Taxonomy" id="1886785"/>
    <lineage>
        <taxon>Bacteria</taxon>
        <taxon>Pseudomonadati</taxon>
        <taxon>Pseudomonadota</taxon>
        <taxon>Betaproteobacteria</taxon>
        <taxon>Burkholderiales</taxon>
        <taxon>Oxalobacteraceae</taxon>
        <taxon>Telluria group</taxon>
        <taxon>Massilia</taxon>
    </lineage>
</organism>
<dbReference type="Proteomes" id="UP001206572">
    <property type="component" value="Unassembled WGS sequence"/>
</dbReference>
<dbReference type="RefSeq" id="WP_258826396.1">
    <property type="nucleotide sequence ID" value="NZ_JANUHA010000002.1"/>
</dbReference>
<protein>
    <recommendedName>
        <fullName evidence="4">DUF3108 domain-containing protein</fullName>
    </recommendedName>
</protein>
<reference evidence="2 3" key="1">
    <citation type="submission" date="2022-08" db="EMBL/GenBank/DDBJ databases">
        <title>Reclassification of Massilia species as members of the genera Telluria, Duganella, Pseudoduganella, Mokoshia gen. nov. and Zemynaea gen. nov. using orthogonal and non-orthogonal genome-based approaches.</title>
        <authorList>
            <person name="Bowman J.P."/>
        </authorList>
    </citation>
    <scope>NUCLEOTIDE SEQUENCE [LARGE SCALE GENOMIC DNA]</scope>
    <source>
        <strain evidence="2 3">JCM 31661</strain>
    </source>
</reference>
<keyword evidence="1" id="KW-0732">Signal</keyword>
<dbReference type="EMBL" id="JANUHA010000002">
    <property type="protein sequence ID" value="MCS0595310.1"/>
    <property type="molecule type" value="Genomic_DNA"/>
</dbReference>
<proteinExistence type="predicted"/>
<evidence type="ECO:0000313" key="3">
    <source>
        <dbReference type="Proteomes" id="UP001206572"/>
    </source>
</evidence>
<feature type="signal peptide" evidence="1">
    <location>
        <begin position="1"/>
        <end position="21"/>
    </location>
</feature>
<keyword evidence="3" id="KW-1185">Reference proteome</keyword>
<dbReference type="Gene3D" id="2.50.20.10">
    <property type="entry name" value="Lipoprotein localisation LolA/LolB/LppX"/>
    <property type="match status" value="1"/>
</dbReference>
<evidence type="ECO:0000256" key="1">
    <source>
        <dbReference type="SAM" id="SignalP"/>
    </source>
</evidence>
<accession>A0ABT2AGL5</accession>